<reference evidence="5" key="1">
    <citation type="journal article" date="2016" name="Sci. Rep.">
        <title>Molecular characterization of firefly nuptial gifts: a multi-omics approach sheds light on postcopulatory sexual selection.</title>
        <authorList>
            <person name="Al-Wathiqui N."/>
            <person name="Fallon T.R."/>
            <person name="South A."/>
            <person name="Weng J.K."/>
            <person name="Lewis S.M."/>
        </authorList>
    </citation>
    <scope>NUCLEOTIDE SEQUENCE</scope>
</reference>
<accession>A0A1Y1N5V8</accession>
<dbReference type="Gene3D" id="3.60.21.50">
    <property type="match status" value="1"/>
</dbReference>
<dbReference type="EMBL" id="GEZM01016993">
    <property type="protein sequence ID" value="JAV90977.1"/>
    <property type="molecule type" value="Transcribed_RNA"/>
</dbReference>
<dbReference type="EMBL" id="GEZM01016992">
    <property type="protein sequence ID" value="JAV90979.1"/>
    <property type="molecule type" value="Transcribed_RNA"/>
</dbReference>
<dbReference type="EMBL" id="GEZM01016991">
    <property type="protein sequence ID" value="JAV90981.1"/>
    <property type="molecule type" value="Transcribed_RNA"/>
</dbReference>
<dbReference type="InterPro" id="IPR040663">
    <property type="entry name" value="DNA_pol_D_N"/>
</dbReference>
<keyword evidence="2" id="KW-0235">DNA replication</keyword>
<feature type="domain" description="DNA polymerase delta subunit OB-fold" evidence="4">
    <location>
        <begin position="30"/>
        <end position="159"/>
    </location>
</feature>
<evidence type="ECO:0000313" key="5">
    <source>
        <dbReference type="EMBL" id="JAV90977.1"/>
    </source>
</evidence>
<comment type="similarity">
    <text evidence="1">Belongs to the DNA polymerase delta/II small subunit family.</text>
</comment>
<dbReference type="InterPro" id="IPR024826">
    <property type="entry name" value="DNA_pol_delta/II_ssu"/>
</dbReference>
<dbReference type="GO" id="GO:0003677">
    <property type="term" value="F:DNA binding"/>
    <property type="evidence" value="ECO:0007669"/>
    <property type="project" value="InterPro"/>
</dbReference>
<dbReference type="Pfam" id="PF18018">
    <property type="entry name" value="DNA_pol_D_N"/>
    <property type="match status" value="1"/>
</dbReference>
<evidence type="ECO:0000259" key="4">
    <source>
        <dbReference type="Pfam" id="PF18018"/>
    </source>
</evidence>
<evidence type="ECO:0000256" key="2">
    <source>
        <dbReference type="ARBA" id="ARBA00022705"/>
    </source>
</evidence>
<proteinExistence type="inferred from homology"/>
<dbReference type="PANTHER" id="PTHR10416">
    <property type="entry name" value="DNA POLYMERASE DELTA SUBUNIT 2"/>
    <property type="match status" value="1"/>
</dbReference>
<evidence type="ECO:0000259" key="3">
    <source>
        <dbReference type="Pfam" id="PF04042"/>
    </source>
</evidence>
<dbReference type="PANTHER" id="PTHR10416:SF0">
    <property type="entry name" value="DNA POLYMERASE DELTA SUBUNIT 2"/>
    <property type="match status" value="1"/>
</dbReference>
<evidence type="ECO:0000256" key="1">
    <source>
        <dbReference type="ARBA" id="ARBA00006035"/>
    </source>
</evidence>
<evidence type="ECO:0008006" key="6">
    <source>
        <dbReference type="Google" id="ProtNLM"/>
    </source>
</evidence>
<dbReference type="GO" id="GO:0043625">
    <property type="term" value="C:delta DNA polymerase complex"/>
    <property type="evidence" value="ECO:0007669"/>
    <property type="project" value="TreeGrafter"/>
</dbReference>
<sequence>MPQMSIERKCTTYRNLSDRFQKQSKDFNKQYCNIYNVRLQKMQVLLKSPILNKWGETYPVCELHKVSESEYPKCVVIGTLFKDQKLKPSVLKQLAEANSLVPQPIYTHFTDESDCLFLEDNLQRYQIYGCLQKDELVTGISMALLGSDMGNGKFNVEDYCFAGFPTQIERPILEEDLFVVFISGLDLVHIEKTSLMLRLFVNWITGLIPDVGDVSTKVVRLVIAGNSTRTVHEKIKPTIALTSRRTEMPEVIESVKLLDSLLLELVQVVDVDLMPGEHDPSNHIMPQQPMHHCMFPKSIIFKSLNQVSNPYECEVGGVQIFGNSGQPVTNVLGFCNIPTPVDVLEYFLKWSHTAPTAPDTLGCYPFYEIDPFVIESCPHVMFVSNQSTFDTKVVTGEDGQVVRLISVPEFASTSTVAVLNLKSLECYPMSFTA</sequence>
<organism evidence="5">
    <name type="scientific">Photinus pyralis</name>
    <name type="common">Common eastern firefly</name>
    <name type="synonym">Lampyris pyralis</name>
    <dbReference type="NCBI Taxonomy" id="7054"/>
    <lineage>
        <taxon>Eukaryota</taxon>
        <taxon>Metazoa</taxon>
        <taxon>Ecdysozoa</taxon>
        <taxon>Arthropoda</taxon>
        <taxon>Hexapoda</taxon>
        <taxon>Insecta</taxon>
        <taxon>Pterygota</taxon>
        <taxon>Neoptera</taxon>
        <taxon>Endopterygota</taxon>
        <taxon>Coleoptera</taxon>
        <taxon>Polyphaga</taxon>
        <taxon>Elateriformia</taxon>
        <taxon>Elateroidea</taxon>
        <taxon>Lampyridae</taxon>
        <taxon>Lampyrinae</taxon>
        <taxon>Photinus</taxon>
    </lineage>
</organism>
<feature type="domain" description="DNA polymerase alpha/delta/epsilon subunit B" evidence="3">
    <location>
        <begin position="179"/>
        <end position="390"/>
    </location>
</feature>
<dbReference type="Pfam" id="PF04042">
    <property type="entry name" value="DNA_pol_E_B"/>
    <property type="match status" value="1"/>
</dbReference>
<dbReference type="InterPro" id="IPR007185">
    <property type="entry name" value="DNA_pol_a/d/e_bsu"/>
</dbReference>
<dbReference type="GO" id="GO:0006271">
    <property type="term" value="P:DNA strand elongation involved in DNA replication"/>
    <property type="evidence" value="ECO:0007669"/>
    <property type="project" value="TreeGrafter"/>
</dbReference>
<name>A0A1Y1N5V8_PHOPY</name>
<dbReference type="AlphaFoldDB" id="A0A1Y1N5V8"/>
<protein>
    <recommendedName>
        <fullName evidence="6">DNA polymerase delta small subunit</fullName>
    </recommendedName>
</protein>